<dbReference type="Gene3D" id="2.40.30.330">
    <property type="entry name" value="Pre-mRNA cleavage complex subunit Clp1, C-terminal domain"/>
    <property type="match status" value="1"/>
</dbReference>
<dbReference type="PANTHER" id="PTHR12755:SF6">
    <property type="entry name" value="POLYRIBONUCLEOTIDE 5'-HYDROXYL-KINASE CLP1"/>
    <property type="match status" value="1"/>
</dbReference>
<dbReference type="Gene3D" id="3.40.50.300">
    <property type="entry name" value="P-loop containing nucleotide triphosphate hydrolases"/>
    <property type="match status" value="1"/>
</dbReference>
<dbReference type="Pfam" id="PF06807">
    <property type="entry name" value="Clp1"/>
    <property type="match status" value="1"/>
</dbReference>
<dbReference type="InterPro" id="IPR032324">
    <property type="entry name" value="Clp1_N"/>
</dbReference>
<evidence type="ECO:0000259" key="7">
    <source>
        <dbReference type="Pfam" id="PF06807"/>
    </source>
</evidence>
<organism evidence="10">
    <name type="scientific">Wuchereria bancrofti</name>
    <dbReference type="NCBI Taxonomy" id="6293"/>
    <lineage>
        <taxon>Eukaryota</taxon>
        <taxon>Metazoa</taxon>
        <taxon>Ecdysozoa</taxon>
        <taxon>Nematoda</taxon>
        <taxon>Chromadorea</taxon>
        <taxon>Rhabditida</taxon>
        <taxon>Spirurina</taxon>
        <taxon>Spiruromorpha</taxon>
        <taxon>Filarioidea</taxon>
        <taxon>Onchocercidae</taxon>
        <taxon>Wuchereria</taxon>
    </lineage>
</organism>
<dbReference type="SUPFAM" id="SSF52540">
    <property type="entry name" value="P-loop containing nucleoside triphosphate hydrolases"/>
    <property type="match status" value="2"/>
</dbReference>
<dbReference type="GO" id="GO:0005849">
    <property type="term" value="C:mRNA cleavage factor complex"/>
    <property type="evidence" value="ECO:0007669"/>
    <property type="project" value="InterPro"/>
</dbReference>
<evidence type="ECO:0000256" key="5">
    <source>
        <dbReference type="ARBA" id="ARBA00023242"/>
    </source>
</evidence>
<dbReference type="GO" id="GO:0005524">
    <property type="term" value="F:ATP binding"/>
    <property type="evidence" value="ECO:0007669"/>
    <property type="project" value="UniProtKB-UniRule"/>
</dbReference>
<feature type="domain" description="Clp1 C-terminal" evidence="7">
    <location>
        <begin position="340"/>
        <end position="451"/>
    </location>
</feature>
<sequence>MVHVELTSNLVKSYEFHEDCNEIMESGKSPPEENLQEFTLKEDSELRFEVANGDVMLELVDGRAEVFGTELIQHKKYVFPAGSRVAVFTWKKAVVELVGKTESAYVAEQTPMIIYLNTHAALEQLREHAESVVMQQEQARGPSLMIVGPTDVGKTTVCRILCNYAVRVGRTPIFVDLDVGQGSISVPGTVGALYIEKTADVVEGFDKKAPLVYHFGNLSPGSNIPLYDLLVKQLAEAISKRRKSSQDATYGGVIINTCGWVKGEGYACLVNAAEEFEVDVVIVLDHERLYNELQRDLPSFVKILHQPKSGGVENRSKEVRISSRNAFVHKYFYGTRAMPLYPHTFELSFDEVQFCKIGCERLPIECLPFGMKVDDHRTKVVPIEPSEDLIHHLVSLSMCTTIDQSVLTTNVMGFIVITAVDMEREKLTVLSPQPYPLPSKILILSEVTFIDDKERT</sequence>
<proteinExistence type="inferred from homology"/>
<dbReference type="GO" id="GO:0051731">
    <property type="term" value="F:polynucleotide 5'-hydroxyl-kinase activity"/>
    <property type="evidence" value="ECO:0007669"/>
    <property type="project" value="InterPro"/>
</dbReference>
<comment type="similarity">
    <text evidence="6">Belongs to the Clp1 family. Clp1 subfamily.</text>
</comment>
<dbReference type="GO" id="GO:0007420">
    <property type="term" value="P:brain development"/>
    <property type="evidence" value="ECO:0007669"/>
    <property type="project" value="UniProtKB-ARBA"/>
</dbReference>
<dbReference type="Gene3D" id="2.60.120.1030">
    <property type="entry name" value="Clp1, DNA binding domain"/>
    <property type="match status" value="1"/>
</dbReference>
<dbReference type="AlphaFoldDB" id="A0A1I8ETF9"/>
<keyword evidence="2 6" id="KW-0507">mRNA processing</keyword>
<feature type="binding site" evidence="6">
    <location>
        <position position="45"/>
    </location>
    <ligand>
        <name>ATP</name>
        <dbReference type="ChEBI" id="CHEBI:30616"/>
    </ligand>
</feature>
<dbReference type="InterPro" id="IPR028606">
    <property type="entry name" value="Clp1"/>
</dbReference>
<dbReference type="InterPro" id="IPR032319">
    <property type="entry name" value="CLP1_P"/>
</dbReference>
<feature type="binding site" evidence="6">
    <location>
        <begin position="151"/>
        <end position="156"/>
    </location>
    <ligand>
        <name>ATP</name>
        <dbReference type="ChEBI" id="CHEBI:30616"/>
    </ligand>
</feature>
<evidence type="ECO:0000256" key="1">
    <source>
        <dbReference type="ARBA" id="ARBA00004123"/>
    </source>
</evidence>
<reference evidence="10" key="1">
    <citation type="submission" date="2016-11" db="UniProtKB">
        <authorList>
            <consortium name="WormBaseParasite"/>
        </authorList>
    </citation>
    <scope>IDENTIFICATION</scope>
    <source>
        <strain evidence="10">pt0022</strain>
    </source>
</reference>
<feature type="binding site" evidence="6">
    <location>
        <position position="84"/>
    </location>
    <ligand>
        <name>ATP</name>
        <dbReference type="ChEBI" id="CHEBI:30616"/>
    </ligand>
</feature>
<dbReference type="InterPro" id="IPR038238">
    <property type="entry name" value="Clp1_C_sf"/>
</dbReference>
<evidence type="ECO:0000259" key="9">
    <source>
        <dbReference type="Pfam" id="PF16575"/>
    </source>
</evidence>
<feature type="domain" description="Clp1 P-loop" evidence="9">
    <location>
        <begin position="148"/>
        <end position="334"/>
    </location>
</feature>
<dbReference type="GO" id="GO:0031124">
    <property type="term" value="P:mRNA 3'-end processing"/>
    <property type="evidence" value="ECO:0007669"/>
    <property type="project" value="UniProtKB-UniRule"/>
</dbReference>
<accession>A0A1I8ETF9</accession>
<dbReference type="Pfam" id="PF16573">
    <property type="entry name" value="CLP1_N"/>
    <property type="match status" value="1"/>
</dbReference>
<dbReference type="FunFam" id="2.60.120.1030:FF:000001">
    <property type="entry name" value="Protein CLP1 homolog 5"/>
    <property type="match status" value="1"/>
</dbReference>
<dbReference type="FunFam" id="3.40.50.300:FF:000454">
    <property type="entry name" value="Protein CLP1 homolog"/>
    <property type="match status" value="1"/>
</dbReference>
<protein>
    <recommendedName>
        <fullName evidence="6">Protein CLP1 homolog</fullName>
    </recommendedName>
</protein>
<name>A0A1I8ETF9_WUCBA</name>
<dbReference type="InterPro" id="IPR038239">
    <property type="entry name" value="Clp1_N_sf"/>
</dbReference>
<evidence type="ECO:0000256" key="3">
    <source>
        <dbReference type="ARBA" id="ARBA00022741"/>
    </source>
</evidence>
<keyword evidence="4 6" id="KW-0067">ATP-binding</keyword>
<dbReference type="HAMAP" id="MF_03035">
    <property type="entry name" value="Clp1"/>
    <property type="match status" value="1"/>
</dbReference>
<keyword evidence="5 6" id="KW-0539">Nucleus</keyword>
<comment type="function">
    <text evidence="6">Required for endonucleolytic cleavage during polyadenylation-dependent pre-mRNA 3'-end formation.</text>
</comment>
<dbReference type="GO" id="GO:0006388">
    <property type="term" value="P:tRNA splicing, via endonucleolytic cleavage and ligation"/>
    <property type="evidence" value="ECO:0007669"/>
    <property type="project" value="TreeGrafter"/>
</dbReference>
<evidence type="ECO:0000256" key="6">
    <source>
        <dbReference type="HAMAP-Rule" id="MF_03035"/>
    </source>
</evidence>
<dbReference type="WBParaSite" id="maker-PairedContig_4516-snap-gene-0.5-mRNA-1">
    <property type="protein sequence ID" value="maker-PairedContig_4516-snap-gene-0.5-mRNA-1"/>
    <property type="gene ID" value="maker-PairedContig_4516-snap-gene-0.5"/>
</dbReference>
<comment type="subcellular location">
    <subcellularLocation>
        <location evidence="1 6">Nucleus</location>
    </subcellularLocation>
</comment>
<keyword evidence="3 6" id="KW-0547">Nucleotide-binding</keyword>
<evidence type="ECO:0000313" key="10">
    <source>
        <dbReference type="WBParaSite" id="maker-PairedContig_4516-snap-gene-0.5-mRNA-1"/>
    </source>
</evidence>
<dbReference type="InterPro" id="IPR010655">
    <property type="entry name" value="Clp1_C"/>
</dbReference>
<dbReference type="Pfam" id="PF16575">
    <property type="entry name" value="CLP1_P"/>
    <property type="match status" value="1"/>
</dbReference>
<dbReference type="STRING" id="6293.A0A1I8ETF9"/>
<dbReference type="FunFam" id="2.40.30.330:FF:000001">
    <property type="entry name" value="Protein CLP1 homolog"/>
    <property type="match status" value="1"/>
</dbReference>
<evidence type="ECO:0000256" key="2">
    <source>
        <dbReference type="ARBA" id="ARBA00022664"/>
    </source>
</evidence>
<dbReference type="InterPro" id="IPR045116">
    <property type="entry name" value="Clp1/Grc3"/>
</dbReference>
<evidence type="ECO:0000256" key="4">
    <source>
        <dbReference type="ARBA" id="ARBA00022840"/>
    </source>
</evidence>
<dbReference type="PANTHER" id="PTHR12755">
    <property type="entry name" value="CLEAVAGE/POLYADENYLATION FACTOR IA SUBUNIT CLP1P"/>
    <property type="match status" value="1"/>
</dbReference>
<feature type="domain" description="Clp1 N-terminal" evidence="8">
    <location>
        <begin position="39"/>
        <end position="129"/>
    </location>
</feature>
<evidence type="ECO:0000259" key="8">
    <source>
        <dbReference type="Pfam" id="PF16573"/>
    </source>
</evidence>
<dbReference type="InterPro" id="IPR027417">
    <property type="entry name" value="P-loop_NTPase"/>
</dbReference>